<organism evidence="2 3">
    <name type="scientific">Steinernema carpocapsae</name>
    <name type="common">Entomopathogenic nematode</name>
    <dbReference type="NCBI Taxonomy" id="34508"/>
    <lineage>
        <taxon>Eukaryota</taxon>
        <taxon>Metazoa</taxon>
        <taxon>Ecdysozoa</taxon>
        <taxon>Nematoda</taxon>
        <taxon>Chromadorea</taxon>
        <taxon>Rhabditida</taxon>
        <taxon>Tylenchina</taxon>
        <taxon>Panagrolaimomorpha</taxon>
        <taxon>Strongyloidoidea</taxon>
        <taxon>Steinernematidae</taxon>
        <taxon>Steinernema</taxon>
    </lineage>
</organism>
<accession>A0A4U5MQY2</accession>
<evidence type="ECO:0000313" key="3">
    <source>
        <dbReference type="Proteomes" id="UP000298663"/>
    </source>
</evidence>
<protein>
    <submittedName>
        <fullName evidence="2">Uncharacterized protein</fullName>
    </submittedName>
</protein>
<sequence>MLTSIWKSIRDWFRLVVENAKKRWDEIANFTVTVKTSMEVQGEEDFPPGSANENRRSTKVARDHPPSGIVDGKRESVVTARLEVDPKKKTYVEKREPFFDSKPKKTSKEDGEVILKNVLC</sequence>
<evidence type="ECO:0000313" key="2">
    <source>
        <dbReference type="EMBL" id="TKR72066.1"/>
    </source>
</evidence>
<name>A0A4U5MQY2_STECR</name>
<dbReference type="Proteomes" id="UP000298663">
    <property type="component" value="Unassembled WGS sequence"/>
</dbReference>
<gene>
    <name evidence="2" type="ORF">L596_019582</name>
</gene>
<comment type="caution">
    <text evidence="2">The sequence shown here is derived from an EMBL/GenBank/DDBJ whole genome shotgun (WGS) entry which is preliminary data.</text>
</comment>
<reference evidence="2 3" key="1">
    <citation type="journal article" date="2015" name="Genome Biol.">
        <title>Comparative genomics of Steinernema reveals deeply conserved gene regulatory networks.</title>
        <authorList>
            <person name="Dillman A.R."/>
            <person name="Macchietto M."/>
            <person name="Porter C.F."/>
            <person name="Rogers A."/>
            <person name="Williams B."/>
            <person name="Antoshechkin I."/>
            <person name="Lee M.M."/>
            <person name="Goodwin Z."/>
            <person name="Lu X."/>
            <person name="Lewis E.E."/>
            <person name="Goodrich-Blair H."/>
            <person name="Stock S.P."/>
            <person name="Adams B.J."/>
            <person name="Sternberg P.W."/>
            <person name="Mortazavi A."/>
        </authorList>
    </citation>
    <scope>NUCLEOTIDE SEQUENCE [LARGE SCALE GENOMIC DNA]</scope>
    <source>
        <strain evidence="2 3">ALL</strain>
    </source>
</reference>
<feature type="compositionally biased region" description="Basic and acidic residues" evidence="1">
    <location>
        <begin position="53"/>
        <end position="71"/>
    </location>
</feature>
<feature type="region of interest" description="Disordered" evidence="1">
    <location>
        <begin position="41"/>
        <end position="71"/>
    </location>
</feature>
<dbReference type="AlphaFoldDB" id="A0A4U5MQY2"/>
<evidence type="ECO:0000256" key="1">
    <source>
        <dbReference type="SAM" id="MobiDB-lite"/>
    </source>
</evidence>
<dbReference type="EMBL" id="AZBU02000006">
    <property type="protein sequence ID" value="TKR72066.1"/>
    <property type="molecule type" value="Genomic_DNA"/>
</dbReference>
<keyword evidence="3" id="KW-1185">Reference proteome</keyword>
<reference evidence="2 3" key="2">
    <citation type="journal article" date="2019" name="G3 (Bethesda)">
        <title>Hybrid Assembly of the Genome of the Entomopathogenic Nematode Steinernema carpocapsae Identifies the X-Chromosome.</title>
        <authorList>
            <person name="Serra L."/>
            <person name="Macchietto M."/>
            <person name="Macias-Munoz A."/>
            <person name="McGill C.J."/>
            <person name="Rodriguez I.M."/>
            <person name="Rodriguez B."/>
            <person name="Murad R."/>
            <person name="Mortazavi A."/>
        </authorList>
    </citation>
    <scope>NUCLEOTIDE SEQUENCE [LARGE SCALE GENOMIC DNA]</scope>
    <source>
        <strain evidence="2 3">ALL</strain>
    </source>
</reference>
<proteinExistence type="predicted"/>